<feature type="region of interest" description="Disordered" evidence="1">
    <location>
        <begin position="1"/>
        <end position="95"/>
    </location>
</feature>
<dbReference type="EMBL" id="KQ965733">
    <property type="protein sequence ID" value="KXS21156.1"/>
    <property type="molecule type" value="Genomic_DNA"/>
</dbReference>
<sequence length="184" mass="20712">MSIMDVMKSATAKGIEKSKKRNSKEGDAIEAPAKASRDLDLDRQRNGSTDDGKDKSSTSSLDGDKARKHGSTLSGRPLYTQLIDPRSDPRHRLIDDSNALELKRYEARLDELRQGELQCRLHSNGAMDMSTTNSSRRSCPQTPEVGRPQPQLSVRRRTQRSFHHGLFRECTKRAVGSNRVRHID</sequence>
<protein>
    <submittedName>
        <fullName evidence="2">Uncharacterized protein</fullName>
    </submittedName>
</protein>
<feature type="region of interest" description="Disordered" evidence="1">
    <location>
        <begin position="126"/>
        <end position="159"/>
    </location>
</feature>
<gene>
    <name evidence="2" type="ORF">M427DRAFT_312632</name>
</gene>
<keyword evidence="3" id="KW-1185">Reference proteome</keyword>
<dbReference type="AlphaFoldDB" id="A0A139AWP2"/>
<evidence type="ECO:0000313" key="2">
    <source>
        <dbReference type="EMBL" id="KXS21156.1"/>
    </source>
</evidence>
<proteinExistence type="predicted"/>
<evidence type="ECO:0000313" key="3">
    <source>
        <dbReference type="Proteomes" id="UP000070544"/>
    </source>
</evidence>
<name>A0A139AWP2_GONPJ</name>
<evidence type="ECO:0000256" key="1">
    <source>
        <dbReference type="SAM" id="MobiDB-lite"/>
    </source>
</evidence>
<reference evidence="2 3" key="1">
    <citation type="journal article" date="2015" name="Genome Biol. Evol.">
        <title>Phylogenomic analyses indicate that early fungi evolved digesting cell walls of algal ancestors of land plants.</title>
        <authorList>
            <person name="Chang Y."/>
            <person name="Wang S."/>
            <person name="Sekimoto S."/>
            <person name="Aerts A.L."/>
            <person name="Choi C."/>
            <person name="Clum A."/>
            <person name="LaButti K.M."/>
            <person name="Lindquist E.A."/>
            <person name="Yee Ngan C."/>
            <person name="Ohm R.A."/>
            <person name="Salamov A.A."/>
            <person name="Grigoriev I.V."/>
            <person name="Spatafora J.W."/>
            <person name="Berbee M.L."/>
        </authorList>
    </citation>
    <scope>NUCLEOTIDE SEQUENCE [LARGE SCALE GENOMIC DNA]</scope>
    <source>
        <strain evidence="2 3">JEL478</strain>
    </source>
</reference>
<dbReference type="OrthoDB" id="10653977at2759"/>
<feature type="compositionally biased region" description="Basic and acidic residues" evidence="1">
    <location>
        <begin position="35"/>
        <end position="56"/>
    </location>
</feature>
<organism evidence="2 3">
    <name type="scientific">Gonapodya prolifera (strain JEL478)</name>
    <name type="common">Monoblepharis prolifera</name>
    <dbReference type="NCBI Taxonomy" id="1344416"/>
    <lineage>
        <taxon>Eukaryota</taxon>
        <taxon>Fungi</taxon>
        <taxon>Fungi incertae sedis</taxon>
        <taxon>Chytridiomycota</taxon>
        <taxon>Chytridiomycota incertae sedis</taxon>
        <taxon>Monoblepharidomycetes</taxon>
        <taxon>Monoblepharidales</taxon>
        <taxon>Gonapodyaceae</taxon>
        <taxon>Gonapodya</taxon>
    </lineage>
</organism>
<feature type="compositionally biased region" description="Polar residues" evidence="1">
    <location>
        <begin position="129"/>
        <end position="141"/>
    </location>
</feature>
<feature type="compositionally biased region" description="Basic and acidic residues" evidence="1">
    <location>
        <begin position="85"/>
        <end position="95"/>
    </location>
</feature>
<accession>A0A139AWP2</accession>
<dbReference type="Proteomes" id="UP000070544">
    <property type="component" value="Unassembled WGS sequence"/>
</dbReference>